<dbReference type="GO" id="GO:0016020">
    <property type="term" value="C:membrane"/>
    <property type="evidence" value="ECO:0007669"/>
    <property type="project" value="UniProtKB-SubCell"/>
</dbReference>
<dbReference type="Gene3D" id="1.20.1280.290">
    <property type="match status" value="2"/>
</dbReference>
<dbReference type="InterPro" id="IPR006603">
    <property type="entry name" value="PQ-loop_rpt"/>
</dbReference>
<feature type="transmembrane region" description="Helical" evidence="8">
    <location>
        <begin position="210"/>
        <end position="232"/>
    </location>
</feature>
<protein>
    <recommendedName>
        <fullName evidence="6">Solute carrier family 66 member 2</fullName>
    </recommendedName>
    <alternativeName>
        <fullName evidence="7">PQ-loop repeat-containing protein 1</fullName>
    </alternativeName>
</protein>
<accession>A0A8C2FPN5</accession>
<dbReference type="GO" id="GO:0005829">
    <property type="term" value="C:cytosol"/>
    <property type="evidence" value="ECO:0007669"/>
    <property type="project" value="GOC"/>
</dbReference>
<feature type="transmembrane region" description="Helical" evidence="8">
    <location>
        <begin position="74"/>
        <end position="97"/>
    </location>
</feature>
<sequence>MEQGSEENMESSWTLLSWLASGVMVFGGAVPYIPQYQDIQRTNNAEGFSTRVCLVLLVANILRIFFWIGKQFELPLLLQSVVMILTMLAMLHLCCSIQSSNRVSSKQHHITDLDLRYFWSWGSFEDYLIFCFAFTLLCAFITFLFLDWVLFVEALGSLAVMFEAMLGMPQLLQNYNNRSTRGMSVKMVLLWTAGDIFKTTYFVINESPTQFVVCGAVQILIDVAILLQVGYYGQDTRIKLG</sequence>
<keyword evidence="5 8" id="KW-0472">Membrane</keyword>
<dbReference type="SMART" id="SM00679">
    <property type="entry name" value="CTNS"/>
    <property type="match status" value="2"/>
</dbReference>
<proteinExistence type="predicted"/>
<dbReference type="FunFam" id="1.20.1280.290:FF:000005">
    <property type="entry name" value="PQ-loop repeat-containing protein 1"/>
    <property type="match status" value="1"/>
</dbReference>
<dbReference type="AlphaFoldDB" id="A0A8C2FPN5"/>
<evidence type="ECO:0000256" key="1">
    <source>
        <dbReference type="ARBA" id="ARBA00004141"/>
    </source>
</evidence>
<dbReference type="Pfam" id="PF04193">
    <property type="entry name" value="PQ-loop"/>
    <property type="match status" value="2"/>
</dbReference>
<keyword evidence="4 8" id="KW-1133">Transmembrane helix</keyword>
<keyword evidence="3" id="KW-0677">Repeat</keyword>
<dbReference type="GO" id="GO:0005768">
    <property type="term" value="C:endosome"/>
    <property type="evidence" value="ECO:0007669"/>
    <property type="project" value="TreeGrafter"/>
</dbReference>
<reference evidence="9" key="1">
    <citation type="submission" date="2025-08" db="UniProtKB">
        <authorList>
            <consortium name="Ensembl"/>
        </authorList>
    </citation>
    <scope>IDENTIFICATION</scope>
</reference>
<dbReference type="PANTHER" id="PTHR14856:SF11">
    <property type="entry name" value="PQ-LOOP REPEAT-CONTAINING PROTEIN 1 ISOFORM X1"/>
    <property type="match status" value="1"/>
</dbReference>
<organism evidence="9 10">
    <name type="scientific">Cyprinus carpio</name>
    <name type="common">Common carp</name>
    <dbReference type="NCBI Taxonomy" id="7962"/>
    <lineage>
        <taxon>Eukaryota</taxon>
        <taxon>Metazoa</taxon>
        <taxon>Chordata</taxon>
        <taxon>Craniata</taxon>
        <taxon>Vertebrata</taxon>
        <taxon>Euteleostomi</taxon>
        <taxon>Actinopterygii</taxon>
        <taxon>Neopterygii</taxon>
        <taxon>Teleostei</taxon>
        <taxon>Ostariophysi</taxon>
        <taxon>Cypriniformes</taxon>
        <taxon>Cyprinidae</taxon>
        <taxon>Cyprininae</taxon>
        <taxon>Cyprinus</taxon>
    </lineage>
</organism>
<evidence type="ECO:0000256" key="8">
    <source>
        <dbReference type="SAM" id="Phobius"/>
    </source>
</evidence>
<evidence type="ECO:0000256" key="7">
    <source>
        <dbReference type="ARBA" id="ARBA00043159"/>
    </source>
</evidence>
<dbReference type="InterPro" id="IPR052241">
    <property type="entry name" value="SLC66/Scramblase_ANY1"/>
</dbReference>
<evidence type="ECO:0000256" key="6">
    <source>
        <dbReference type="ARBA" id="ARBA00040648"/>
    </source>
</evidence>
<keyword evidence="2 8" id="KW-0812">Transmembrane</keyword>
<feature type="transmembrane region" description="Helical" evidence="8">
    <location>
        <begin position="15"/>
        <end position="36"/>
    </location>
</feature>
<comment type="subcellular location">
    <subcellularLocation>
        <location evidence="1">Membrane</location>
        <topology evidence="1">Multi-pass membrane protein</topology>
    </subcellularLocation>
</comment>
<dbReference type="GO" id="GO:0042147">
    <property type="term" value="P:retrograde transport, endosome to Golgi"/>
    <property type="evidence" value="ECO:0007669"/>
    <property type="project" value="TreeGrafter"/>
</dbReference>
<dbReference type="Ensembl" id="ENSCCRT00020062331.1">
    <property type="protein sequence ID" value="ENSCCRP00020056528.1"/>
    <property type="gene ID" value="ENSCCRG00020026847.1"/>
</dbReference>
<dbReference type="FunFam" id="1.20.1280.290:FF:000008">
    <property type="entry name" value="PQ-loop repeat-containing protein 1"/>
    <property type="match status" value="1"/>
</dbReference>
<evidence type="ECO:0000313" key="9">
    <source>
        <dbReference type="Ensembl" id="ENSCCRP00020056528.1"/>
    </source>
</evidence>
<dbReference type="Proteomes" id="UP000694701">
    <property type="component" value="Unplaced"/>
</dbReference>
<name>A0A8C2FPN5_CYPCA</name>
<feature type="transmembrane region" description="Helical" evidence="8">
    <location>
        <begin position="118"/>
        <end position="142"/>
    </location>
</feature>
<evidence type="ECO:0000256" key="4">
    <source>
        <dbReference type="ARBA" id="ARBA00022989"/>
    </source>
</evidence>
<evidence type="ECO:0000256" key="3">
    <source>
        <dbReference type="ARBA" id="ARBA00022737"/>
    </source>
</evidence>
<evidence type="ECO:0000256" key="2">
    <source>
        <dbReference type="ARBA" id="ARBA00022692"/>
    </source>
</evidence>
<dbReference type="PANTHER" id="PTHR14856">
    <property type="entry name" value="PQ-LOOP REPEAT-CONTAINING PROTEIN 1-LIKE PROTEIN"/>
    <property type="match status" value="1"/>
</dbReference>
<evidence type="ECO:0000256" key="5">
    <source>
        <dbReference type="ARBA" id="ARBA00023136"/>
    </source>
</evidence>
<evidence type="ECO:0000313" key="10">
    <source>
        <dbReference type="Proteomes" id="UP000694701"/>
    </source>
</evidence>
<dbReference type="GO" id="GO:0005802">
    <property type="term" value="C:trans-Golgi network"/>
    <property type="evidence" value="ECO:0007669"/>
    <property type="project" value="TreeGrafter"/>
</dbReference>
<dbReference type="GO" id="GO:0045332">
    <property type="term" value="P:phospholipid translocation"/>
    <property type="evidence" value="ECO:0007669"/>
    <property type="project" value="TreeGrafter"/>
</dbReference>
<feature type="transmembrane region" description="Helical" evidence="8">
    <location>
        <begin position="48"/>
        <end position="68"/>
    </location>
</feature>